<sequence>MNSTRARTEFHRTGHERPEWRSRRTRPTGEEQERRGPRGGRHGFAEWPGDGATGRRARGRIRPEGPQGGRGAGPGHGHRLLTDGVDQLATAVGQITRTGTAEDKSAAADVLADARRALYRLLADSE</sequence>
<feature type="compositionally biased region" description="Gly residues" evidence="1">
    <location>
        <begin position="66"/>
        <end position="75"/>
    </location>
</feature>
<reference evidence="4 5" key="1">
    <citation type="submission" date="2024-09" db="EMBL/GenBank/DDBJ databases">
        <authorList>
            <person name="Lee S.D."/>
        </authorList>
    </citation>
    <scope>NUCLEOTIDE SEQUENCE [LARGE SCALE GENOMIC DNA]</scope>
    <source>
        <strain evidence="2 5">N1-1</strain>
        <strain evidence="3 4">N1-3</strain>
    </source>
</reference>
<evidence type="ECO:0000313" key="4">
    <source>
        <dbReference type="Proteomes" id="UP001592530"/>
    </source>
</evidence>
<evidence type="ECO:0008006" key="6">
    <source>
        <dbReference type="Google" id="ProtNLM"/>
    </source>
</evidence>
<evidence type="ECO:0000256" key="1">
    <source>
        <dbReference type="SAM" id="MobiDB-lite"/>
    </source>
</evidence>
<accession>A0ABV6V5B7</accession>
<keyword evidence="5" id="KW-1185">Reference proteome</keyword>
<proteinExistence type="predicted"/>
<dbReference type="Proteomes" id="UP001592582">
    <property type="component" value="Unassembled WGS sequence"/>
</dbReference>
<feature type="compositionally biased region" description="Basic and acidic residues" evidence="1">
    <location>
        <begin position="1"/>
        <end position="36"/>
    </location>
</feature>
<dbReference type="RefSeq" id="WP_380503345.1">
    <property type="nucleotide sequence ID" value="NZ_JBHEZX010000002.1"/>
</dbReference>
<dbReference type="EMBL" id="JBHEZY010000033">
    <property type="protein sequence ID" value="MFC1436456.1"/>
    <property type="molecule type" value="Genomic_DNA"/>
</dbReference>
<dbReference type="EMBL" id="JBHEZX010000002">
    <property type="protein sequence ID" value="MFC1408817.1"/>
    <property type="molecule type" value="Genomic_DNA"/>
</dbReference>
<feature type="region of interest" description="Disordered" evidence="1">
    <location>
        <begin position="1"/>
        <end position="79"/>
    </location>
</feature>
<protein>
    <recommendedName>
        <fullName evidence="6">PadR family transcriptional regulator</fullName>
    </recommendedName>
</protein>
<name>A0ABV6V5B7_9ACTN</name>
<dbReference type="Proteomes" id="UP001592530">
    <property type="component" value="Unassembled WGS sequence"/>
</dbReference>
<comment type="caution">
    <text evidence="2">The sequence shown here is derived from an EMBL/GenBank/DDBJ whole genome shotgun (WGS) entry which is preliminary data.</text>
</comment>
<gene>
    <name evidence="3" type="ORF">ACEZDB_38065</name>
    <name evidence="2" type="ORF">ACEZDG_05935</name>
</gene>
<organism evidence="2 5">
    <name type="scientific">Streptacidiphilus alkalitolerans</name>
    <dbReference type="NCBI Taxonomy" id="3342712"/>
    <lineage>
        <taxon>Bacteria</taxon>
        <taxon>Bacillati</taxon>
        <taxon>Actinomycetota</taxon>
        <taxon>Actinomycetes</taxon>
        <taxon>Kitasatosporales</taxon>
        <taxon>Streptomycetaceae</taxon>
        <taxon>Streptacidiphilus</taxon>
    </lineage>
</organism>
<evidence type="ECO:0000313" key="2">
    <source>
        <dbReference type="EMBL" id="MFC1408817.1"/>
    </source>
</evidence>
<evidence type="ECO:0000313" key="3">
    <source>
        <dbReference type="EMBL" id="MFC1436456.1"/>
    </source>
</evidence>
<evidence type="ECO:0000313" key="5">
    <source>
        <dbReference type="Proteomes" id="UP001592582"/>
    </source>
</evidence>